<dbReference type="Proteomes" id="UP000504640">
    <property type="component" value="Unplaced"/>
</dbReference>
<dbReference type="GO" id="GO:0016604">
    <property type="term" value="C:nuclear body"/>
    <property type="evidence" value="ECO:0007669"/>
    <property type="project" value="TreeGrafter"/>
</dbReference>
<keyword evidence="2" id="KW-1185">Reference proteome</keyword>
<dbReference type="PANTHER" id="PTHR15275:SF0">
    <property type="entry name" value="MASTERMIND-LIKE DOMAIN-CONTAINING PROTEIN 1"/>
    <property type="match status" value="1"/>
</dbReference>
<dbReference type="InterPro" id="IPR026131">
    <property type="entry name" value="MAMLD1"/>
</dbReference>
<feature type="compositionally biased region" description="Low complexity" evidence="1">
    <location>
        <begin position="574"/>
        <end position="601"/>
    </location>
</feature>
<gene>
    <name evidence="3 4" type="primary">MAMLD1</name>
</gene>
<feature type="region of interest" description="Disordered" evidence="1">
    <location>
        <begin position="376"/>
        <end position="422"/>
    </location>
</feature>
<evidence type="ECO:0000256" key="1">
    <source>
        <dbReference type="SAM" id="MobiDB-lite"/>
    </source>
</evidence>
<feature type="compositionally biased region" description="Basic and acidic residues" evidence="1">
    <location>
        <begin position="24"/>
        <end position="38"/>
    </location>
</feature>
<feature type="compositionally biased region" description="Low complexity" evidence="1">
    <location>
        <begin position="493"/>
        <end position="502"/>
    </location>
</feature>
<feature type="compositionally biased region" description="Polar residues" evidence="1">
    <location>
        <begin position="649"/>
        <end position="662"/>
    </location>
</feature>
<feature type="region of interest" description="Disordered" evidence="1">
    <location>
        <begin position="442"/>
        <end position="474"/>
    </location>
</feature>
<proteinExistence type="predicted"/>
<protein>
    <submittedName>
        <fullName evidence="3 4">Mastermind-like domain-containing protein 1 isoform X1</fullName>
    </submittedName>
</protein>
<feature type="compositionally biased region" description="Polar residues" evidence="1">
    <location>
        <begin position="510"/>
        <end position="532"/>
    </location>
</feature>
<dbReference type="PANTHER" id="PTHR15275">
    <property type="entry name" value="CG1 PROTEIN/F18"/>
    <property type="match status" value="1"/>
</dbReference>
<dbReference type="CTD" id="10046"/>
<dbReference type="RefSeq" id="XP_032120022.1">
    <property type="nucleotide sequence ID" value="XM_032264131.1"/>
</dbReference>
<evidence type="ECO:0000313" key="2">
    <source>
        <dbReference type="Proteomes" id="UP000504640"/>
    </source>
</evidence>
<feature type="compositionally biased region" description="Pro residues" evidence="1">
    <location>
        <begin position="332"/>
        <end position="360"/>
    </location>
</feature>
<feature type="region of interest" description="Disordered" evidence="1">
    <location>
        <begin position="311"/>
        <end position="360"/>
    </location>
</feature>
<feature type="region of interest" description="Disordered" evidence="1">
    <location>
        <begin position="22"/>
        <end position="42"/>
    </location>
</feature>
<feature type="region of interest" description="Disordered" evidence="1">
    <location>
        <begin position="649"/>
        <end position="669"/>
    </location>
</feature>
<feature type="region of interest" description="Disordered" evidence="1">
    <location>
        <begin position="489"/>
        <end position="601"/>
    </location>
</feature>
<evidence type="ECO:0000313" key="4">
    <source>
        <dbReference type="RefSeq" id="XP_032120022.1"/>
    </source>
</evidence>
<feature type="compositionally biased region" description="Polar residues" evidence="1">
    <location>
        <begin position="376"/>
        <end position="398"/>
    </location>
</feature>
<evidence type="ECO:0000313" key="3">
    <source>
        <dbReference type="RefSeq" id="XP_032120021.1"/>
    </source>
</evidence>
<feature type="region of interest" description="Disordered" evidence="1">
    <location>
        <begin position="1059"/>
        <end position="1090"/>
    </location>
</feature>
<dbReference type="RefSeq" id="XP_032120021.1">
    <property type="nucleotide sequence ID" value="XM_032264130.1"/>
</dbReference>
<name>A0A6J3GRB8_SAPAP</name>
<dbReference type="AlphaFoldDB" id="A0A6J3GRB8"/>
<organism evidence="2 4">
    <name type="scientific">Sapajus apella</name>
    <name type="common">Brown-capped capuchin</name>
    <name type="synonym">Cebus apella</name>
    <dbReference type="NCBI Taxonomy" id="9515"/>
    <lineage>
        <taxon>Eukaryota</taxon>
        <taxon>Metazoa</taxon>
        <taxon>Chordata</taxon>
        <taxon>Craniata</taxon>
        <taxon>Vertebrata</taxon>
        <taxon>Euteleostomi</taxon>
        <taxon>Mammalia</taxon>
        <taxon>Eutheria</taxon>
        <taxon>Euarchontoglires</taxon>
        <taxon>Primates</taxon>
        <taxon>Haplorrhini</taxon>
        <taxon>Platyrrhini</taxon>
        <taxon>Cebidae</taxon>
        <taxon>Cebinae</taxon>
        <taxon>Sapajus</taxon>
    </lineage>
</organism>
<dbReference type="GeneID" id="116540582"/>
<accession>A0A6J3GRB8</accession>
<sequence>MDDWKSRLVIKSMLPHFAMVGNRQEPRKLQESGKKPSWMDEEGNLSFLYKSSPGRKHQGTVKRRQEEDHFQFPDMADGGYPNKIKRPCLEDVTLAMGPGTHPGTACAELQVPPLTMNPSPAAMGVGGQSLLLENNPMNGSIMGAPFVVPPTTEVGLKGPAVPYYEKTSNVPAVDQELQELLDELTKIQDPSVNELDLEKILGTKPEEPLVLDHPQATLSTTSKPSVQMSHLESLASSKDFASSCSQVTGVSLQIPPSCTGISYSIPSTSKQMMSPSSSMAQSKSQVQAMLPVTLPPLPVPQWHHAHQLKALAASKQGSATKQQGPTPSWSGLPPPGLSPPYRPVPSPHPPPLPLPAPPPPFSPQSLMVSCMSSNTLSGSTLQGSPNALLSSMTSSSNAALGPPMPYAPEKLPSPALTQQPQFGPQSSLLANLVSSTIKTPQGHLMSALPTSNPGPSPPYRPEKLSSPGLPQQSFTPQCSLIRSLTPTSNLLSQQQQQQQQQQANAIFKPMTSSSSKTLSMIMQQGMASSNPGATEPFTFGNTKPLSHFISEPAPQKMPSMPATSRQPSLLHYLQQPTPTQASSATASSTATATLQQQQQPDHSSFLLQQMMQQPQRFQRSVASDPMPVLPRQGCCHLFAWTSAASSVKPQHQHGNSFTSRQDPQPGDVSPAIIQEKQRSGLMAMTPERQNAYISQQMSQFQAVQEQVTSKCSRTKASPPSSQHMMPPRTGLLQNNLSPEIIPLTRHQSCEGMGVISPNLGKQQGIFASSPHFPMPSHSGQTPLDSLGSVCQHTQSPKATPPEVPLPGFCPSPLGTQSLSPHQLRQPSVPRMPTVFNNCVWVTAAAAVTTAVSGKPPLSQVDNSVQQHFDSNSIFAKAPVTVPLVAPAFPAQQAVVPPNQMASESRSGQKVSAALANNPSFSLLGSQRLRQSPVRGPVPVANTTKFLQQGMASFSPLSPIQGIEPPSYVAAAATAAAASAVAARQFPGPFNRTGTLLELPPADFLPQSQPPLNDLISPPDCNEVDFIDALLKGSSVSTDEDWVCNLRLIDDILEQHAAAQMPQPRMLDKSPKTLGPFKAEQDAHRHPRVDISLGSGVDPFLQLSPVTV</sequence>
<dbReference type="GO" id="GO:0006357">
    <property type="term" value="P:regulation of transcription by RNA polymerase II"/>
    <property type="evidence" value="ECO:0007669"/>
    <property type="project" value="TreeGrafter"/>
</dbReference>
<reference evidence="3 4" key="1">
    <citation type="submission" date="2025-04" db="UniProtKB">
        <authorList>
            <consortium name="RefSeq"/>
        </authorList>
    </citation>
    <scope>IDENTIFICATION</scope>
    <source>
        <tissue evidence="3 4">Blood</tissue>
    </source>
</reference>